<dbReference type="InterPro" id="IPR010197">
    <property type="entry name" value="OSBS/NAAAR"/>
</dbReference>
<feature type="binding site" evidence="7">
    <location>
        <position position="213"/>
    </location>
    <ligand>
        <name>Mg(2+)</name>
        <dbReference type="ChEBI" id="CHEBI:18420"/>
    </ligand>
</feature>
<dbReference type="Gene3D" id="3.30.390.10">
    <property type="entry name" value="Enolase-like, N-terminal domain"/>
    <property type="match status" value="1"/>
</dbReference>
<dbReference type="Gene3D" id="3.20.20.120">
    <property type="entry name" value="Enolase-like C-terminal domain"/>
    <property type="match status" value="1"/>
</dbReference>
<comment type="pathway">
    <text evidence="7">Quinol/quinone metabolism; 1,4-dihydroxy-2-naphthoate biosynthesis; 1,4-dihydroxy-2-naphthoate from chorismate: step 4/7.</text>
</comment>
<dbReference type="GO" id="GO:0016854">
    <property type="term" value="F:racemase and epimerase activity"/>
    <property type="evidence" value="ECO:0007669"/>
    <property type="project" value="UniProtKB-ARBA"/>
</dbReference>
<dbReference type="InterPro" id="IPR047585">
    <property type="entry name" value="MenC"/>
</dbReference>
<dbReference type="SUPFAM" id="SSF51604">
    <property type="entry name" value="Enolase C-terminal domain-like"/>
    <property type="match status" value="1"/>
</dbReference>
<feature type="active site" description="Proton acceptor" evidence="7">
    <location>
        <position position="262"/>
    </location>
</feature>
<dbReference type="GO" id="GO:0000287">
    <property type="term" value="F:magnesium ion binding"/>
    <property type="evidence" value="ECO:0007669"/>
    <property type="project" value="UniProtKB-UniRule"/>
</dbReference>
<evidence type="ECO:0000256" key="2">
    <source>
        <dbReference type="ARBA" id="ARBA00022428"/>
    </source>
</evidence>
<keyword evidence="5 7" id="KW-0456">Lyase</keyword>
<organism evidence="9 10">
    <name type="scientific">Cytobacillus oceanisediminis</name>
    <dbReference type="NCBI Taxonomy" id="665099"/>
    <lineage>
        <taxon>Bacteria</taxon>
        <taxon>Bacillati</taxon>
        <taxon>Bacillota</taxon>
        <taxon>Bacilli</taxon>
        <taxon>Bacillales</taxon>
        <taxon>Bacillaceae</taxon>
        <taxon>Cytobacillus</taxon>
    </lineage>
</organism>
<comment type="catalytic activity">
    <reaction evidence="7">
        <text>(1R,6R)-6-hydroxy-2-succinyl-cyclohexa-2,4-diene-1-carboxylate = 2-succinylbenzoate + H2O</text>
        <dbReference type="Rhea" id="RHEA:10196"/>
        <dbReference type="ChEBI" id="CHEBI:15377"/>
        <dbReference type="ChEBI" id="CHEBI:18325"/>
        <dbReference type="ChEBI" id="CHEBI:58689"/>
        <dbReference type="EC" id="4.2.1.113"/>
    </reaction>
</comment>
<protein>
    <recommendedName>
        <fullName evidence="6 7">o-succinylbenzoate synthase</fullName>
        <shortName evidence="7">OSB synthase</shortName>
        <shortName evidence="7">OSBS</shortName>
        <ecNumber evidence="6 7">4.2.1.113</ecNumber>
    </recommendedName>
    <alternativeName>
        <fullName evidence="7">4-(2'-carboxyphenyl)-4-oxybutyric acid synthase</fullName>
    </alternativeName>
    <alternativeName>
        <fullName evidence="7">o-succinylbenzoic acid synthase</fullName>
    </alternativeName>
</protein>
<comment type="caution">
    <text evidence="9">The sequence shown here is derived from an EMBL/GenBank/DDBJ whole genome shotgun (WGS) entry which is preliminary data.</text>
</comment>
<dbReference type="Pfam" id="PF13378">
    <property type="entry name" value="MR_MLE_C"/>
    <property type="match status" value="1"/>
</dbReference>
<dbReference type="SFLD" id="SFLDS00001">
    <property type="entry name" value="Enolase"/>
    <property type="match status" value="1"/>
</dbReference>
<dbReference type="SFLD" id="SFLDG00180">
    <property type="entry name" value="muconate_cycloisomerase"/>
    <property type="match status" value="1"/>
</dbReference>
<dbReference type="InterPro" id="IPR013342">
    <property type="entry name" value="Mandelate_racemase_C"/>
</dbReference>
<dbReference type="CDD" id="cd03317">
    <property type="entry name" value="NAAAR"/>
    <property type="match status" value="1"/>
</dbReference>
<dbReference type="SMART" id="SM00922">
    <property type="entry name" value="MR_MLE"/>
    <property type="match status" value="1"/>
</dbReference>
<keyword evidence="4 7" id="KW-0460">Magnesium</keyword>
<keyword evidence="3 7" id="KW-0479">Metal-binding</keyword>
<dbReference type="Proteomes" id="UP000318667">
    <property type="component" value="Unassembled WGS sequence"/>
</dbReference>
<reference evidence="9 10" key="1">
    <citation type="journal article" date="2015" name="Stand. Genomic Sci.">
        <title>Genomic Encyclopedia of Bacterial and Archaeal Type Strains, Phase III: the genomes of soil and plant-associated and newly described type strains.</title>
        <authorList>
            <person name="Whitman W.B."/>
            <person name="Woyke T."/>
            <person name="Klenk H.P."/>
            <person name="Zhou Y."/>
            <person name="Lilburn T.G."/>
            <person name="Beck B.J."/>
            <person name="De Vos P."/>
            <person name="Vandamme P."/>
            <person name="Eisen J.A."/>
            <person name="Garrity G."/>
            <person name="Hugenholtz P."/>
            <person name="Kyrpides N.C."/>
        </authorList>
    </citation>
    <scope>NUCLEOTIDE SEQUENCE [LARGE SCALE GENOMIC DNA]</scope>
    <source>
        <strain evidence="9 10">CGMCC 1.10115</strain>
    </source>
</reference>
<evidence type="ECO:0000256" key="1">
    <source>
        <dbReference type="ARBA" id="ARBA00001968"/>
    </source>
</evidence>
<evidence type="ECO:0000256" key="4">
    <source>
        <dbReference type="ARBA" id="ARBA00022842"/>
    </source>
</evidence>
<feature type="binding site" evidence="7">
    <location>
        <position position="188"/>
    </location>
    <ligand>
        <name>Mg(2+)</name>
        <dbReference type="ChEBI" id="CHEBI:18420"/>
    </ligand>
</feature>
<dbReference type="SFLD" id="SFLDF00009">
    <property type="entry name" value="o-succinylbenzoate_synthase"/>
    <property type="match status" value="1"/>
</dbReference>
<sequence>MDIKLITLYKIKMPMRTPFSTHLGTVEDREGIIVEVTDKEGLKGYGEGVAFSSPWYTEETVETSYHMLRDFLIPILRKADLNHPSEAGPLFDTFKRNQMAKAALETALWDLAAKKEEISLSRFIGGTQERIPSGVVVGAKTKAEARRQIETYLEDGYQRVKIKISPENDFEFISDIRRHFPELPLMADANSAYTLNHIDHLKRLDDFGLLMIEQPLEHDDIVDHAKLQKELKTPICLDESIVTFNDARRAIELGSCKVINIKIGRVGGLGPAKKIHDYCLEKGIQVWCGGMLEFGISRAHNIALASMEGFTIPGDISASSRYWEEDISFPEVTVEKGMIEVPSHPGIGFEINEKRLKEVLVSKETFAFEK</sequence>
<evidence type="ECO:0000313" key="10">
    <source>
        <dbReference type="Proteomes" id="UP000318667"/>
    </source>
</evidence>
<dbReference type="PANTHER" id="PTHR48073">
    <property type="entry name" value="O-SUCCINYLBENZOATE SYNTHASE-RELATED"/>
    <property type="match status" value="1"/>
</dbReference>
<dbReference type="InterPro" id="IPR036849">
    <property type="entry name" value="Enolase-like_C_sf"/>
</dbReference>
<name>A0A562J515_9BACI</name>
<dbReference type="HAMAP" id="MF_01933">
    <property type="entry name" value="MenC_2"/>
    <property type="match status" value="1"/>
</dbReference>
<keyword evidence="2 7" id="KW-0474">Menaquinone biosynthesis</keyword>
<dbReference type="SUPFAM" id="SSF54826">
    <property type="entry name" value="Enolase N-terminal domain-like"/>
    <property type="match status" value="1"/>
</dbReference>
<keyword evidence="10" id="KW-1185">Reference proteome</keyword>
<dbReference type="EMBL" id="VLKI01000031">
    <property type="protein sequence ID" value="TWH78288.1"/>
    <property type="molecule type" value="Genomic_DNA"/>
</dbReference>
<dbReference type="GeneID" id="65406424"/>
<evidence type="ECO:0000256" key="7">
    <source>
        <dbReference type="HAMAP-Rule" id="MF_01933"/>
    </source>
</evidence>
<dbReference type="PANTHER" id="PTHR48073:SF5">
    <property type="entry name" value="O-SUCCINYLBENZOATE SYNTHASE"/>
    <property type="match status" value="1"/>
</dbReference>
<evidence type="ECO:0000313" key="9">
    <source>
        <dbReference type="EMBL" id="TWH78288.1"/>
    </source>
</evidence>
<feature type="binding site" evidence="7">
    <location>
        <position position="238"/>
    </location>
    <ligand>
        <name>Mg(2+)</name>
        <dbReference type="ChEBI" id="CHEBI:18420"/>
    </ligand>
</feature>
<comment type="cofactor">
    <cofactor evidence="1 7">
        <name>a divalent metal cation</name>
        <dbReference type="ChEBI" id="CHEBI:60240"/>
    </cofactor>
</comment>
<feature type="active site" description="Proton donor" evidence="7">
    <location>
        <position position="163"/>
    </location>
</feature>
<evidence type="ECO:0000256" key="6">
    <source>
        <dbReference type="ARBA" id="ARBA00029491"/>
    </source>
</evidence>
<dbReference type="AlphaFoldDB" id="A0A562J515"/>
<dbReference type="GO" id="GO:0043748">
    <property type="term" value="F:O-succinylbenzoate synthase activity"/>
    <property type="evidence" value="ECO:0007669"/>
    <property type="project" value="UniProtKB-EC"/>
</dbReference>
<comment type="pathway">
    <text evidence="7">Quinol/quinone metabolism; menaquinone biosynthesis.</text>
</comment>
<evidence type="ECO:0000256" key="3">
    <source>
        <dbReference type="ARBA" id="ARBA00022723"/>
    </source>
</evidence>
<dbReference type="UniPathway" id="UPA00079"/>
<dbReference type="EC" id="4.2.1.113" evidence="6 7"/>
<proteinExistence type="inferred from homology"/>
<dbReference type="NCBIfam" id="TIGR01928">
    <property type="entry name" value="menC_lowGC_arch"/>
    <property type="match status" value="1"/>
</dbReference>
<dbReference type="RefSeq" id="WP_144546473.1">
    <property type="nucleotide sequence ID" value="NZ_CBCSDC010000051.1"/>
</dbReference>
<dbReference type="InterPro" id="IPR029017">
    <property type="entry name" value="Enolase-like_N"/>
</dbReference>
<dbReference type="GO" id="GO:0009234">
    <property type="term" value="P:menaquinone biosynthetic process"/>
    <property type="evidence" value="ECO:0007669"/>
    <property type="project" value="UniProtKB-UniRule"/>
</dbReference>
<dbReference type="UniPathway" id="UPA01057">
    <property type="reaction ID" value="UER00165"/>
</dbReference>
<comment type="function">
    <text evidence="7">Converts 2-succinyl-6-hydroxy-2,4-cyclohexadiene-1-carboxylate (SHCHC) to 2-succinylbenzoate (OSB).</text>
</comment>
<dbReference type="InterPro" id="IPR013341">
    <property type="entry name" value="Mandelate_racemase_N_dom"/>
</dbReference>
<dbReference type="OrthoDB" id="9774531at2"/>
<evidence type="ECO:0000256" key="5">
    <source>
        <dbReference type="ARBA" id="ARBA00023239"/>
    </source>
</evidence>
<feature type="domain" description="Mandelate racemase/muconate lactonizing enzyme C-terminal" evidence="8">
    <location>
        <begin position="142"/>
        <end position="234"/>
    </location>
</feature>
<evidence type="ECO:0000259" key="8">
    <source>
        <dbReference type="SMART" id="SM00922"/>
    </source>
</evidence>
<dbReference type="InterPro" id="IPR029065">
    <property type="entry name" value="Enolase_C-like"/>
</dbReference>
<dbReference type="Pfam" id="PF02746">
    <property type="entry name" value="MR_MLE_N"/>
    <property type="match status" value="1"/>
</dbReference>
<gene>
    <name evidence="7" type="primary">menC</name>
    <name evidence="9" type="ORF">IQ19_05360</name>
</gene>
<accession>A0A562J515</accession>
<comment type="similarity">
    <text evidence="7">Belongs to the mandelate racemase/muconate lactonizing enzyme family. MenC type 2 subfamily.</text>
</comment>